<reference evidence="2 3" key="1">
    <citation type="submission" date="2018-05" db="EMBL/GenBank/DDBJ databases">
        <title>Genomic Encyclopedia of Type Strains, Phase IV (KMG-IV): sequencing the most valuable type-strain genomes for metagenomic binning, comparative biology and taxonomic classification.</title>
        <authorList>
            <person name="Goeker M."/>
        </authorList>
    </citation>
    <scope>NUCLEOTIDE SEQUENCE [LARGE SCALE GENOMIC DNA]</scope>
    <source>
        <strain evidence="2 3">DSM 45480</strain>
    </source>
</reference>
<keyword evidence="1" id="KW-1133">Transmembrane helix</keyword>
<keyword evidence="1" id="KW-0812">Transmembrane</keyword>
<dbReference type="EMBL" id="QGHB01000022">
    <property type="protein sequence ID" value="PWK80803.1"/>
    <property type="molecule type" value="Genomic_DNA"/>
</dbReference>
<protein>
    <submittedName>
        <fullName evidence="2">Uncharacterized protein</fullName>
    </submittedName>
</protein>
<name>A0A316HKU6_9PSEU</name>
<evidence type="ECO:0000313" key="2">
    <source>
        <dbReference type="EMBL" id="PWK80803.1"/>
    </source>
</evidence>
<dbReference type="RefSeq" id="WP_146231895.1">
    <property type="nucleotide sequence ID" value="NZ_QGHB01000022.1"/>
</dbReference>
<feature type="transmembrane region" description="Helical" evidence="1">
    <location>
        <begin position="51"/>
        <end position="69"/>
    </location>
</feature>
<accession>A0A316HKU6</accession>
<evidence type="ECO:0000256" key="1">
    <source>
        <dbReference type="SAM" id="Phobius"/>
    </source>
</evidence>
<dbReference type="Proteomes" id="UP000246005">
    <property type="component" value="Unassembled WGS sequence"/>
</dbReference>
<keyword evidence="1" id="KW-0472">Membrane</keyword>
<evidence type="ECO:0000313" key="3">
    <source>
        <dbReference type="Proteomes" id="UP000246005"/>
    </source>
</evidence>
<dbReference type="AlphaFoldDB" id="A0A316HKU6"/>
<feature type="transmembrane region" description="Helical" evidence="1">
    <location>
        <begin position="75"/>
        <end position="95"/>
    </location>
</feature>
<comment type="caution">
    <text evidence="2">The sequence shown here is derived from an EMBL/GenBank/DDBJ whole genome shotgun (WGS) entry which is preliminary data.</text>
</comment>
<proteinExistence type="predicted"/>
<organism evidence="2 3">
    <name type="scientific">Lentzea atacamensis</name>
    <dbReference type="NCBI Taxonomy" id="531938"/>
    <lineage>
        <taxon>Bacteria</taxon>
        <taxon>Bacillati</taxon>
        <taxon>Actinomycetota</taxon>
        <taxon>Actinomycetes</taxon>
        <taxon>Pseudonocardiales</taxon>
        <taxon>Pseudonocardiaceae</taxon>
        <taxon>Lentzea</taxon>
    </lineage>
</organism>
<sequence>MDEGVSVDLFGNPKPAEVVVEEPSARGLLDDGLVRTTGWLQLGTHAISSEAFCALVFLVHGLVIAIALVSANPVLAGLTVLAAPPCGWALWRLVITRLLPASRTRGASTVEAHKLVSGCWVCVHGSIGPVGRVASTTSGSSGEVTVWFAGGSWRTWPVDHQVHVVELAD</sequence>
<gene>
    <name evidence="2" type="ORF">C8D88_12281</name>
</gene>